<organism evidence="2 3">
    <name type="scientific">Legionella clemsonensis</name>
    <dbReference type="NCBI Taxonomy" id="1867846"/>
    <lineage>
        <taxon>Bacteria</taxon>
        <taxon>Pseudomonadati</taxon>
        <taxon>Pseudomonadota</taxon>
        <taxon>Gammaproteobacteria</taxon>
        <taxon>Legionellales</taxon>
        <taxon>Legionellaceae</taxon>
        <taxon>Legionella</taxon>
    </lineage>
</organism>
<feature type="chain" id="PRO_5012488375" description="Secreted protein" evidence="1">
    <location>
        <begin position="23"/>
        <end position="226"/>
    </location>
</feature>
<keyword evidence="1" id="KW-0732">Signal</keyword>
<sequence length="226" mass="24921">MLTSYRILFLFVLFVFNFSAFANTTKIAKIDCKKVDNSEQCAYKTGSTTSYIITNMPYALCAQALCKLEEVNDKMSVCHCPVYGVESKNWQSISLSDRPYADVKPTYAGETLKQVTSNFSLALAPSSNNLTVPHAQCINNTPTPWANCFGVRCDVATKSVNGTKTIEATCLCPVETSLNYISAGPKTSSDCNLGKNEIWSAAKTEAGLEQYELIRQAYKNYKTSSR</sequence>
<evidence type="ECO:0008006" key="4">
    <source>
        <dbReference type="Google" id="ProtNLM"/>
    </source>
</evidence>
<accession>A0A222P3X8</accession>
<dbReference type="AlphaFoldDB" id="A0A222P3X8"/>
<evidence type="ECO:0000313" key="2">
    <source>
        <dbReference type="EMBL" id="ASQ46556.1"/>
    </source>
</evidence>
<gene>
    <name evidence="2" type="ORF">clem_10035</name>
</gene>
<dbReference type="EMBL" id="CP016397">
    <property type="protein sequence ID" value="ASQ46556.1"/>
    <property type="molecule type" value="Genomic_DNA"/>
</dbReference>
<dbReference type="OrthoDB" id="5638139at2"/>
<protein>
    <recommendedName>
        <fullName evidence="4">Secreted protein</fullName>
    </recommendedName>
</protein>
<dbReference type="Proteomes" id="UP000201728">
    <property type="component" value="Chromosome"/>
</dbReference>
<proteinExistence type="predicted"/>
<feature type="signal peptide" evidence="1">
    <location>
        <begin position="1"/>
        <end position="22"/>
    </location>
</feature>
<dbReference type="RefSeq" id="WP_094091398.1">
    <property type="nucleotide sequence ID" value="NZ_CP016397.1"/>
</dbReference>
<name>A0A222P3X8_9GAMM</name>
<evidence type="ECO:0000313" key="3">
    <source>
        <dbReference type="Proteomes" id="UP000201728"/>
    </source>
</evidence>
<reference evidence="3" key="1">
    <citation type="submission" date="2016-07" db="EMBL/GenBank/DDBJ databases">
        <authorList>
            <person name="Florea S."/>
            <person name="Webb J.S."/>
            <person name="Jaromczyk J."/>
            <person name="Schardl C.L."/>
        </authorList>
    </citation>
    <scope>NUCLEOTIDE SEQUENCE [LARGE SCALE GENOMIC DNA]</scope>
    <source>
        <strain evidence="3">CDC-D5610</strain>
    </source>
</reference>
<evidence type="ECO:0000256" key="1">
    <source>
        <dbReference type="SAM" id="SignalP"/>
    </source>
</evidence>
<keyword evidence="3" id="KW-1185">Reference proteome</keyword>
<dbReference type="KEGG" id="lcd:clem_10035"/>